<dbReference type="Pfam" id="PF06414">
    <property type="entry name" value="Zeta_toxin"/>
    <property type="match status" value="1"/>
</dbReference>
<dbReference type="InterPro" id="IPR027417">
    <property type="entry name" value="P-loop_NTPase"/>
</dbReference>
<evidence type="ECO:0000256" key="3">
    <source>
        <dbReference type="ARBA" id="ARBA00022741"/>
    </source>
</evidence>
<dbReference type="RefSeq" id="WP_320942442.1">
    <property type="nucleotide sequence ID" value="NZ_BAABEU010000003.1"/>
</dbReference>
<dbReference type="Gene3D" id="3.40.50.300">
    <property type="entry name" value="P-loop containing nucleotide triphosphate hydrolases"/>
    <property type="match status" value="1"/>
</dbReference>
<evidence type="ECO:0000256" key="7">
    <source>
        <dbReference type="SAM" id="MobiDB-lite"/>
    </source>
</evidence>
<comment type="similarity">
    <text evidence="1">Belongs to the zeta toxin family.</text>
</comment>
<feature type="region of interest" description="Disordered" evidence="7">
    <location>
        <begin position="285"/>
        <end position="305"/>
    </location>
</feature>
<dbReference type="InterPro" id="IPR010488">
    <property type="entry name" value="Zeta_toxin_domain"/>
</dbReference>
<protein>
    <recommendedName>
        <fullName evidence="5">UDP-N-acetylglucosamine kinase</fullName>
        <ecNumber evidence="2">2.7.1.176</ecNumber>
    </recommendedName>
    <alternativeName>
        <fullName evidence="5">UDP-N-acetylglucosamine kinase</fullName>
    </alternativeName>
</protein>
<sequence length="305" mass="32895">MADDIFENEVRPFLFDGVAEGQQRPEFVLLVGQAGAGRSRAVGRLLEELPGRAVVLRAADLTPFLHDTQGPDVIRTWISASLTYAREHRTSIILEDSFRSVDDANAALNFFERAGFQNRVVAIAVPRAESLLATAARIARGGAAMRPSQVSLRAENDAEISTAGQIVSSAPAGTLVSVIARDGTVSPPVAVAEAASNWRDAYRTPLPARVSAEWISELRRLTESVLDLPPRSRTHLTEALIDLHRVALSEVIPSLPLAGNSPARNQLTVRIRRDLAVLESHTPTLESTPVLPEVAPESQDGLFGP</sequence>
<evidence type="ECO:0000256" key="5">
    <source>
        <dbReference type="ARBA" id="ARBA00032897"/>
    </source>
</evidence>
<keyword evidence="10" id="KW-1185">Reference proteome</keyword>
<reference evidence="9 10" key="1">
    <citation type="submission" date="2023-11" db="EMBL/GenBank/DDBJ databases">
        <title>Genome sequence of Microbacterium rhizosphaerae KACC 19337.</title>
        <authorList>
            <person name="Choi H."/>
            <person name="Kim S."/>
            <person name="Kim Y."/>
            <person name="Kwon S.-W."/>
            <person name="Heo J."/>
        </authorList>
    </citation>
    <scope>NUCLEOTIDE SEQUENCE [LARGE SCALE GENOMIC DNA]</scope>
    <source>
        <strain evidence="9 10">KACC 19337</strain>
    </source>
</reference>
<feature type="domain" description="Zeta toxin" evidence="8">
    <location>
        <begin position="22"/>
        <end position="146"/>
    </location>
</feature>
<comment type="catalytic activity">
    <reaction evidence="6">
        <text>UDP-N-acetyl-alpha-D-glucosamine + ATP = UDP-N-acetyl-alpha-D-glucosamine 3'-phosphate + ADP + H(+)</text>
        <dbReference type="Rhea" id="RHEA:32671"/>
        <dbReference type="ChEBI" id="CHEBI:15378"/>
        <dbReference type="ChEBI" id="CHEBI:30616"/>
        <dbReference type="ChEBI" id="CHEBI:57705"/>
        <dbReference type="ChEBI" id="CHEBI:64353"/>
        <dbReference type="ChEBI" id="CHEBI:456216"/>
        <dbReference type="EC" id="2.7.1.176"/>
    </reaction>
</comment>
<proteinExistence type="inferred from homology"/>
<gene>
    <name evidence="9" type="ORF">SM116_00115</name>
</gene>
<evidence type="ECO:0000259" key="8">
    <source>
        <dbReference type="Pfam" id="PF06414"/>
    </source>
</evidence>
<keyword evidence="4" id="KW-0067">ATP-binding</keyword>
<accession>A0ABZ0SM83</accession>
<organism evidence="9 10">
    <name type="scientific">Microbacterium rhizosphaerae</name>
    <dbReference type="NCBI Taxonomy" id="1678237"/>
    <lineage>
        <taxon>Bacteria</taxon>
        <taxon>Bacillati</taxon>
        <taxon>Actinomycetota</taxon>
        <taxon>Actinomycetes</taxon>
        <taxon>Micrococcales</taxon>
        <taxon>Microbacteriaceae</taxon>
        <taxon>Microbacterium</taxon>
    </lineage>
</organism>
<evidence type="ECO:0000256" key="1">
    <source>
        <dbReference type="ARBA" id="ARBA00009104"/>
    </source>
</evidence>
<dbReference type="EC" id="2.7.1.176" evidence="2"/>
<evidence type="ECO:0000256" key="2">
    <source>
        <dbReference type="ARBA" id="ARBA00011963"/>
    </source>
</evidence>
<keyword evidence="3" id="KW-0547">Nucleotide-binding</keyword>
<evidence type="ECO:0000256" key="4">
    <source>
        <dbReference type="ARBA" id="ARBA00022840"/>
    </source>
</evidence>
<evidence type="ECO:0000313" key="9">
    <source>
        <dbReference type="EMBL" id="WPR89728.1"/>
    </source>
</evidence>
<dbReference type="EMBL" id="CP139368">
    <property type="protein sequence ID" value="WPR89728.1"/>
    <property type="molecule type" value="Genomic_DNA"/>
</dbReference>
<name>A0ABZ0SM83_9MICO</name>
<evidence type="ECO:0000256" key="6">
    <source>
        <dbReference type="ARBA" id="ARBA00048178"/>
    </source>
</evidence>
<dbReference type="SUPFAM" id="SSF52540">
    <property type="entry name" value="P-loop containing nucleoside triphosphate hydrolases"/>
    <property type="match status" value="1"/>
</dbReference>
<dbReference type="Proteomes" id="UP001323798">
    <property type="component" value="Chromosome"/>
</dbReference>
<evidence type="ECO:0000313" key="10">
    <source>
        <dbReference type="Proteomes" id="UP001323798"/>
    </source>
</evidence>